<dbReference type="SMART" id="SM00184">
    <property type="entry name" value="RING"/>
    <property type="match status" value="1"/>
</dbReference>
<dbReference type="EMBL" id="AUPC02000489">
    <property type="protein sequence ID" value="POG58896.1"/>
    <property type="molecule type" value="Genomic_DNA"/>
</dbReference>
<keyword evidence="3" id="KW-0479">Metal-binding</keyword>
<reference evidence="10 11" key="2">
    <citation type="journal article" date="2018" name="New Phytol.">
        <title>High intraspecific genome diversity in the model arbuscular mycorrhizal symbiont Rhizophagus irregularis.</title>
        <authorList>
            <person name="Chen E.C.H."/>
            <person name="Morin E."/>
            <person name="Beaudet D."/>
            <person name="Noel J."/>
            <person name="Yildirir G."/>
            <person name="Ndikumana S."/>
            <person name="Charron P."/>
            <person name="St-Onge C."/>
            <person name="Giorgi J."/>
            <person name="Kruger M."/>
            <person name="Marton T."/>
            <person name="Ropars J."/>
            <person name="Grigoriev I.V."/>
            <person name="Hainaut M."/>
            <person name="Henrissat B."/>
            <person name="Roux C."/>
            <person name="Martin F."/>
            <person name="Corradi N."/>
        </authorList>
    </citation>
    <scope>NUCLEOTIDE SEQUENCE [LARGE SCALE GENOMIC DNA]</scope>
    <source>
        <strain evidence="10 11">DAOM 197198</strain>
    </source>
</reference>
<evidence type="ECO:0000313" key="11">
    <source>
        <dbReference type="Proteomes" id="UP000018888"/>
    </source>
</evidence>
<dbReference type="SUPFAM" id="SSF57850">
    <property type="entry name" value="RING/U-box"/>
    <property type="match status" value="1"/>
</dbReference>
<keyword evidence="6" id="KW-1133">Transmembrane helix</keyword>
<dbReference type="PANTHER" id="PTHR47168:SF1">
    <property type="entry name" value="OS02G0798600 PROTEIN"/>
    <property type="match status" value="1"/>
</dbReference>
<dbReference type="AlphaFoldDB" id="A0A2P4P0H5"/>
<dbReference type="InterPro" id="IPR051653">
    <property type="entry name" value="E3_ligase_sorting_rcpt"/>
</dbReference>
<evidence type="ECO:0000256" key="8">
    <source>
        <dbReference type="PROSITE-ProRule" id="PRU00175"/>
    </source>
</evidence>
<evidence type="ECO:0000256" key="1">
    <source>
        <dbReference type="ARBA" id="ARBA00004167"/>
    </source>
</evidence>
<evidence type="ECO:0000256" key="7">
    <source>
        <dbReference type="ARBA" id="ARBA00023136"/>
    </source>
</evidence>
<sequence length="57" mass="6546">CSICLEELVDGETLRELPCSHLYHMECVDKWLTTKSSHCPLCKQDATPPEIAEKREK</sequence>
<keyword evidence="2" id="KW-0812">Transmembrane</keyword>
<keyword evidence="11" id="KW-1185">Reference proteome</keyword>
<feature type="domain" description="RING-type" evidence="9">
    <location>
        <begin position="1"/>
        <end position="43"/>
    </location>
</feature>
<keyword evidence="5" id="KW-0862">Zinc</keyword>
<dbReference type="InterPro" id="IPR001841">
    <property type="entry name" value="Znf_RING"/>
</dbReference>
<gene>
    <name evidence="10" type="ORF">GLOIN_2v1434932</name>
</gene>
<dbReference type="VEuPathDB" id="FungiDB:RhiirFUN_005790"/>
<feature type="non-terminal residue" evidence="10">
    <location>
        <position position="1"/>
    </location>
</feature>
<dbReference type="PANTHER" id="PTHR47168">
    <property type="entry name" value="RING ZINC FINGER DOMAIN SUPERFAMILY PROTEIN-RELATED"/>
    <property type="match status" value="1"/>
</dbReference>
<dbReference type="Proteomes" id="UP000018888">
    <property type="component" value="Unassembled WGS sequence"/>
</dbReference>
<evidence type="ECO:0000256" key="5">
    <source>
        <dbReference type="ARBA" id="ARBA00022833"/>
    </source>
</evidence>
<evidence type="ECO:0000256" key="3">
    <source>
        <dbReference type="ARBA" id="ARBA00022723"/>
    </source>
</evidence>
<reference evidence="10 11" key="1">
    <citation type="journal article" date="2013" name="Proc. Natl. Acad. Sci. U.S.A.">
        <title>Genome of an arbuscular mycorrhizal fungus provides insight into the oldest plant symbiosis.</title>
        <authorList>
            <person name="Tisserant E."/>
            <person name="Malbreil M."/>
            <person name="Kuo A."/>
            <person name="Kohler A."/>
            <person name="Symeonidi A."/>
            <person name="Balestrini R."/>
            <person name="Charron P."/>
            <person name="Duensing N."/>
            <person name="Frei Dit Frey N."/>
            <person name="Gianinazzi-Pearson V."/>
            <person name="Gilbert L.B."/>
            <person name="Handa Y."/>
            <person name="Herr J.R."/>
            <person name="Hijri M."/>
            <person name="Koul R."/>
            <person name="Kawaguchi M."/>
            <person name="Krajinski F."/>
            <person name="Lammers P.J."/>
            <person name="Masclaux F.G."/>
            <person name="Murat C."/>
            <person name="Morin E."/>
            <person name="Ndikumana S."/>
            <person name="Pagni M."/>
            <person name="Petitpierre D."/>
            <person name="Requena N."/>
            <person name="Rosikiewicz P."/>
            <person name="Riley R."/>
            <person name="Saito K."/>
            <person name="San Clemente H."/>
            <person name="Shapiro H."/>
            <person name="van Tuinen D."/>
            <person name="Becard G."/>
            <person name="Bonfante P."/>
            <person name="Paszkowski U."/>
            <person name="Shachar-Hill Y.Y."/>
            <person name="Tuskan G.A."/>
            <person name="Young P.W."/>
            <person name="Sanders I.R."/>
            <person name="Henrissat B."/>
            <person name="Rensing S.A."/>
            <person name="Grigoriev I.V."/>
            <person name="Corradi N."/>
            <person name="Roux C."/>
            <person name="Martin F."/>
        </authorList>
    </citation>
    <scope>NUCLEOTIDE SEQUENCE [LARGE SCALE GENOMIC DNA]</scope>
    <source>
        <strain evidence="10 11">DAOM 197198</strain>
    </source>
</reference>
<keyword evidence="4 8" id="KW-0863">Zinc-finger</keyword>
<proteinExistence type="predicted"/>
<dbReference type="InterPro" id="IPR013083">
    <property type="entry name" value="Znf_RING/FYVE/PHD"/>
</dbReference>
<organism evidence="10 11">
    <name type="scientific">Rhizophagus irregularis (strain DAOM 181602 / DAOM 197198 / MUCL 43194)</name>
    <name type="common">Arbuscular mycorrhizal fungus</name>
    <name type="synonym">Glomus intraradices</name>
    <dbReference type="NCBI Taxonomy" id="747089"/>
    <lineage>
        <taxon>Eukaryota</taxon>
        <taxon>Fungi</taxon>
        <taxon>Fungi incertae sedis</taxon>
        <taxon>Mucoromycota</taxon>
        <taxon>Glomeromycotina</taxon>
        <taxon>Glomeromycetes</taxon>
        <taxon>Glomerales</taxon>
        <taxon>Glomeraceae</taxon>
        <taxon>Rhizophagus</taxon>
    </lineage>
</organism>
<dbReference type="GO" id="GO:0016020">
    <property type="term" value="C:membrane"/>
    <property type="evidence" value="ECO:0007669"/>
    <property type="project" value="UniProtKB-SubCell"/>
</dbReference>
<name>A0A2P4P0H5_RHIID</name>
<dbReference type="Pfam" id="PF13639">
    <property type="entry name" value="zf-RING_2"/>
    <property type="match status" value="1"/>
</dbReference>
<dbReference type="GO" id="GO:0008270">
    <property type="term" value="F:zinc ion binding"/>
    <property type="evidence" value="ECO:0007669"/>
    <property type="project" value="UniProtKB-KW"/>
</dbReference>
<keyword evidence="7" id="KW-0472">Membrane</keyword>
<evidence type="ECO:0000256" key="6">
    <source>
        <dbReference type="ARBA" id="ARBA00022989"/>
    </source>
</evidence>
<protein>
    <recommendedName>
        <fullName evidence="9">RING-type domain-containing protein</fullName>
    </recommendedName>
</protein>
<evidence type="ECO:0000259" key="9">
    <source>
        <dbReference type="PROSITE" id="PS50089"/>
    </source>
</evidence>
<evidence type="ECO:0000256" key="4">
    <source>
        <dbReference type="ARBA" id="ARBA00022771"/>
    </source>
</evidence>
<accession>A0A2P4P0H5</accession>
<comment type="subcellular location">
    <subcellularLocation>
        <location evidence="1">Membrane</location>
        <topology evidence="1">Single-pass membrane protein</topology>
    </subcellularLocation>
</comment>
<feature type="non-terminal residue" evidence="10">
    <location>
        <position position="57"/>
    </location>
</feature>
<evidence type="ECO:0000256" key="2">
    <source>
        <dbReference type="ARBA" id="ARBA00022692"/>
    </source>
</evidence>
<evidence type="ECO:0000313" key="10">
    <source>
        <dbReference type="EMBL" id="POG58896.1"/>
    </source>
</evidence>
<dbReference type="PROSITE" id="PS50089">
    <property type="entry name" value="ZF_RING_2"/>
    <property type="match status" value="1"/>
</dbReference>
<dbReference type="Gene3D" id="3.30.40.10">
    <property type="entry name" value="Zinc/RING finger domain, C3HC4 (zinc finger)"/>
    <property type="match status" value="1"/>
</dbReference>
<comment type="caution">
    <text evidence="10">The sequence shown here is derived from an EMBL/GenBank/DDBJ whole genome shotgun (WGS) entry which is preliminary data.</text>
</comment>